<dbReference type="GeneID" id="24096394"/>
<dbReference type="RefSeq" id="XP_012180766.1">
    <property type="nucleotide sequence ID" value="XM_012325376.1"/>
</dbReference>
<dbReference type="EMBL" id="HE797034">
    <property type="protein sequence ID" value="CCM01483.1"/>
    <property type="molecule type" value="Genomic_DNA"/>
</dbReference>
<sequence>MPYLPAEMHAVSHSISHRGPSATRARARWQPYASTITLPSNISPSRTPIAYLNTPASSVSSSPSTVYLGSACDTERLKTLPYPQPSRIQTSRDPQRARYVTGLVDQAVRSLCDIWHPDDIPPPFSLPSCTPSNNADAASICFSGSSLCIGRNFQLPSPPASPSTQSSPVTFIASSCETVASQVTSCTSVNRHLLPIKGFVHEVLRRSRTSTGVLQTALCYLEAVRSKVPELIRQEKAGSIEVDGAGDPFVNELCGQEVADALLSEDYPIATRCETEDDILNTVRISDDEPNSCTLTFVPGAQSSPKFASRSPLPPLPPLPSPLLCPRRTFLACLILASKFMQDRSYSNRAWAKLAGLPPREIGRCERALGDALEWRLWVGKNLPTNCSHDGRSVVRSRSDGHLLPGMGAPPNIVSCESTSTLSVPRCGQLAQHAIDVSVPWMMQATKTPSTKPIRRAATVPNFGGGASRAALGSVSLLSESYTVSSEMEEPGVLSEGSLLPMEPGCLGEEASDIIPPTPALSYSPMSTSSTSSDGVDDAAIRAISLLDYPIIMPSGTATLQDTWNTVDTPDVNVDTDTNCLEPKTAQFYDFASVGPRLAPFNPVLAGATSFHLPPLSYALLNGP</sequence>
<dbReference type="GO" id="GO:0019901">
    <property type="term" value="F:protein kinase binding"/>
    <property type="evidence" value="ECO:0007669"/>
    <property type="project" value="InterPro"/>
</dbReference>
<dbReference type="PANTHER" id="PTHR15615:SF36">
    <property type="entry name" value="PHO85 CYCLIN-5"/>
    <property type="match status" value="1"/>
</dbReference>
<dbReference type="PANTHER" id="PTHR15615">
    <property type="match status" value="1"/>
</dbReference>
<dbReference type="InterPro" id="IPR013922">
    <property type="entry name" value="Cyclin_PHO80-like"/>
</dbReference>
<dbReference type="CDD" id="cd20557">
    <property type="entry name" value="CYCLIN_ScPCL1-like"/>
    <property type="match status" value="1"/>
</dbReference>
<dbReference type="InParanoid" id="J4G5T2"/>
<proteinExistence type="predicted"/>
<dbReference type="HOGENOM" id="CLU_018882_0_0_1"/>
<reference evidence="1 2" key="1">
    <citation type="journal article" date="2012" name="Appl. Environ. Microbiol.">
        <title>Short-read sequencing for genomic analysis of the brown rot fungus Fibroporia radiculosa.</title>
        <authorList>
            <person name="Tang J.D."/>
            <person name="Perkins A.D."/>
            <person name="Sonstegard T.S."/>
            <person name="Schroeder S.G."/>
            <person name="Burgess S.C."/>
            <person name="Diehl S.V."/>
        </authorList>
    </citation>
    <scope>NUCLEOTIDE SEQUENCE [LARGE SCALE GENOMIC DNA]</scope>
    <source>
        <strain evidence="1 2">TFFH 294</strain>
    </source>
</reference>
<dbReference type="AlphaFoldDB" id="J4G5T2"/>
<evidence type="ECO:0000313" key="2">
    <source>
        <dbReference type="Proteomes" id="UP000006352"/>
    </source>
</evidence>
<protein>
    <recommendedName>
        <fullName evidence="3">Cyclin N-terminal domain-containing protein</fullName>
    </recommendedName>
</protein>
<evidence type="ECO:0000313" key="1">
    <source>
        <dbReference type="EMBL" id="CCM01483.1"/>
    </source>
</evidence>
<dbReference type="Gene3D" id="1.10.472.10">
    <property type="entry name" value="Cyclin-like"/>
    <property type="match status" value="1"/>
</dbReference>
<keyword evidence="2" id="KW-1185">Reference proteome</keyword>
<gene>
    <name evidence="1" type="ORF">FIBRA_03537</name>
</gene>
<dbReference type="STRING" id="599839.J4G5T2"/>
<dbReference type="OrthoDB" id="286814at2759"/>
<dbReference type="Proteomes" id="UP000006352">
    <property type="component" value="Unassembled WGS sequence"/>
</dbReference>
<dbReference type="GO" id="GO:0005634">
    <property type="term" value="C:nucleus"/>
    <property type="evidence" value="ECO:0007669"/>
    <property type="project" value="TreeGrafter"/>
</dbReference>
<dbReference type="GO" id="GO:0000307">
    <property type="term" value="C:cyclin-dependent protein kinase holoenzyme complex"/>
    <property type="evidence" value="ECO:0007669"/>
    <property type="project" value="TreeGrafter"/>
</dbReference>
<accession>J4G5T2</accession>
<dbReference type="GO" id="GO:0016538">
    <property type="term" value="F:cyclin-dependent protein serine/threonine kinase regulator activity"/>
    <property type="evidence" value="ECO:0007669"/>
    <property type="project" value="TreeGrafter"/>
</dbReference>
<organism evidence="1 2">
    <name type="scientific">Fibroporia radiculosa</name>
    <dbReference type="NCBI Taxonomy" id="599839"/>
    <lineage>
        <taxon>Eukaryota</taxon>
        <taxon>Fungi</taxon>
        <taxon>Dikarya</taxon>
        <taxon>Basidiomycota</taxon>
        <taxon>Agaricomycotina</taxon>
        <taxon>Agaricomycetes</taxon>
        <taxon>Polyporales</taxon>
        <taxon>Fibroporiaceae</taxon>
        <taxon>Fibroporia</taxon>
    </lineage>
</organism>
<evidence type="ECO:0008006" key="3">
    <source>
        <dbReference type="Google" id="ProtNLM"/>
    </source>
</evidence>
<name>J4G5T2_9APHY</name>